<name>A0A397ISE1_9GLOM</name>
<dbReference type="Gene3D" id="2.80.10.50">
    <property type="match status" value="1"/>
</dbReference>
<dbReference type="EMBL" id="PQFF01000195">
    <property type="protein sequence ID" value="RHZ76024.1"/>
    <property type="molecule type" value="Genomic_DNA"/>
</dbReference>
<dbReference type="Proteomes" id="UP000266861">
    <property type="component" value="Unassembled WGS sequence"/>
</dbReference>
<dbReference type="STRING" id="1348612.A0A397ISE1"/>
<dbReference type="CDD" id="cd23454">
    <property type="entry name" value="beta-trefoil_Ricin_GllA-1"/>
    <property type="match status" value="1"/>
</dbReference>
<organism evidence="1 2">
    <name type="scientific">Diversispora epigaea</name>
    <dbReference type="NCBI Taxonomy" id="1348612"/>
    <lineage>
        <taxon>Eukaryota</taxon>
        <taxon>Fungi</taxon>
        <taxon>Fungi incertae sedis</taxon>
        <taxon>Mucoromycota</taxon>
        <taxon>Glomeromycotina</taxon>
        <taxon>Glomeromycetes</taxon>
        <taxon>Diversisporales</taxon>
        <taxon>Diversisporaceae</taxon>
        <taxon>Diversispora</taxon>
    </lineage>
</organism>
<proteinExistence type="predicted"/>
<dbReference type="OrthoDB" id="9895617at2759"/>
<gene>
    <name evidence="1" type="ORF">Glove_208g43</name>
</gene>
<protein>
    <recommendedName>
        <fullName evidence="3">Ricin B lectin domain-containing protein</fullName>
    </recommendedName>
</protein>
<evidence type="ECO:0000313" key="1">
    <source>
        <dbReference type="EMBL" id="RHZ76024.1"/>
    </source>
</evidence>
<keyword evidence="2" id="KW-1185">Reference proteome</keyword>
<comment type="caution">
    <text evidence="1">The sequence shown here is derived from an EMBL/GenBank/DDBJ whole genome shotgun (WGS) entry which is preliminary data.</text>
</comment>
<evidence type="ECO:0000313" key="2">
    <source>
        <dbReference type="Proteomes" id="UP000266861"/>
    </source>
</evidence>
<accession>A0A397ISE1</accession>
<reference evidence="1 2" key="1">
    <citation type="submission" date="2018-08" db="EMBL/GenBank/DDBJ databases">
        <title>Genome and evolution of the arbuscular mycorrhizal fungus Diversispora epigaea (formerly Glomus versiforme) and its bacterial endosymbionts.</title>
        <authorList>
            <person name="Sun X."/>
            <person name="Fei Z."/>
            <person name="Harrison M."/>
        </authorList>
    </citation>
    <scope>NUCLEOTIDE SEQUENCE [LARGE SCALE GENOMIC DNA]</scope>
    <source>
        <strain evidence="1 2">IT104</strain>
    </source>
</reference>
<dbReference type="SUPFAM" id="SSF50370">
    <property type="entry name" value="Ricin B-like lectins"/>
    <property type="match status" value="1"/>
</dbReference>
<dbReference type="InterPro" id="IPR035992">
    <property type="entry name" value="Ricin_B-like_lectins"/>
</dbReference>
<sequence length="227" mass="26408">MPEKKIGHGNSLKMFLISTLPSILHLPKTNSKSNKNNREIITIKNEESGFPKGWFYIKSQLNGHVMEAHTLSVNTGVRIVATFQRFGLDADSQLWTYDNGFIINRDSGKVFDIEKGRIRTFHRTRLCQNDHKPLESAITQRWICQSGGYISPLYNDRYVLHISGHFGMENLDGADIILHRKSHYKDEIGKFGNFIRCNKSKRDNYYDYGDQRKAHSKQKWIFEPERT</sequence>
<dbReference type="AlphaFoldDB" id="A0A397ISE1"/>
<evidence type="ECO:0008006" key="3">
    <source>
        <dbReference type="Google" id="ProtNLM"/>
    </source>
</evidence>